<evidence type="ECO:0000313" key="3">
    <source>
        <dbReference type="Proteomes" id="UP001461498"/>
    </source>
</evidence>
<dbReference type="InterPro" id="IPR015955">
    <property type="entry name" value="Lactate_DH/Glyco_Ohase_4_C"/>
</dbReference>
<dbReference type="InterPro" id="IPR010945">
    <property type="entry name" value="Malate_DH_type2"/>
</dbReference>
<evidence type="ECO:0000313" key="2">
    <source>
        <dbReference type="EMBL" id="KAK9504095.1"/>
    </source>
</evidence>
<gene>
    <name evidence="2" type="ORF">O3M35_010512</name>
</gene>
<dbReference type="EMBL" id="JAPXFL010000007">
    <property type="protein sequence ID" value="KAK9504095.1"/>
    <property type="molecule type" value="Genomic_DNA"/>
</dbReference>
<protein>
    <submittedName>
        <fullName evidence="2">Uncharacterized protein</fullName>
    </submittedName>
</protein>
<dbReference type="GO" id="GO:0006108">
    <property type="term" value="P:malate metabolic process"/>
    <property type="evidence" value="ECO:0007669"/>
    <property type="project" value="InterPro"/>
</dbReference>
<proteinExistence type="predicted"/>
<comment type="caution">
    <text evidence="2">The sequence shown here is derived from an EMBL/GenBank/DDBJ whole genome shotgun (WGS) entry which is preliminary data.</text>
</comment>
<sequence length="529" mass="61888">MNIVIIGKSTHSDYAEVRQLACILSENHAHFSYKAVSYCPKRYKRILRIFNEIYKWDHVDPVLIFRHQGFPGGPVEYIGNIDQFHEFIYEYYGERRLINKCEAEKYIGTHLKEKRNHKYIRRSERNFKRRYTHVSIIGAGYNVEATEFLVYQLIKLKEIHNKDGIRIRLYDFDKYKQIELRNIIRRISFIEELVEPFTPVTVAKKIENAITTCDFLFLTGDVNRNEKLTTYETVKINQYIFTLIGQVVDIWASPNIKIILMNMDHLCFNANVLTDNLSKVPANNVVCVTQHLGVEPIGYISLATGIPAVHINNGFVWGFIGFSHLIDMKQTTVLFNQFKFTKRGSDLNFTESKINKKNYPYKIAEDRWIHRPLASVINNLQYIWYYVGTRKEYVRKVTGHSNYVSTVRMALELVKIWKCGLNQNACICVGVPSDKTYGFPRHMFISQPCKLINNKWKPFENFPIPNDIIDFEDIVLLASSLLKLCKVGASIYPKCKWLRDIAKRRRKDQKFDTYEVKKAEQILLGVTTV</sequence>
<evidence type="ECO:0000256" key="1">
    <source>
        <dbReference type="ARBA" id="ARBA00023002"/>
    </source>
</evidence>
<organism evidence="2 3">
    <name type="scientific">Rhynocoris fuscipes</name>
    <dbReference type="NCBI Taxonomy" id="488301"/>
    <lineage>
        <taxon>Eukaryota</taxon>
        <taxon>Metazoa</taxon>
        <taxon>Ecdysozoa</taxon>
        <taxon>Arthropoda</taxon>
        <taxon>Hexapoda</taxon>
        <taxon>Insecta</taxon>
        <taxon>Pterygota</taxon>
        <taxon>Neoptera</taxon>
        <taxon>Paraneoptera</taxon>
        <taxon>Hemiptera</taxon>
        <taxon>Heteroptera</taxon>
        <taxon>Panheteroptera</taxon>
        <taxon>Cimicomorpha</taxon>
        <taxon>Reduviidae</taxon>
        <taxon>Harpactorinae</taxon>
        <taxon>Harpactorini</taxon>
        <taxon>Rhynocoris</taxon>
    </lineage>
</organism>
<dbReference type="GO" id="GO:0016616">
    <property type="term" value="F:oxidoreductase activity, acting on the CH-OH group of donors, NAD or NADP as acceptor"/>
    <property type="evidence" value="ECO:0007669"/>
    <property type="project" value="InterPro"/>
</dbReference>
<accession>A0AAW1D1G6</accession>
<dbReference type="Proteomes" id="UP001461498">
    <property type="component" value="Unassembled WGS sequence"/>
</dbReference>
<dbReference type="SUPFAM" id="SSF56327">
    <property type="entry name" value="LDH C-terminal domain-like"/>
    <property type="match status" value="1"/>
</dbReference>
<dbReference type="AlphaFoldDB" id="A0AAW1D1G6"/>
<dbReference type="Gene3D" id="3.90.110.10">
    <property type="entry name" value="Lactate dehydrogenase/glycoside hydrolase, family 4, C-terminal"/>
    <property type="match status" value="1"/>
</dbReference>
<keyword evidence="1" id="KW-0560">Oxidoreductase</keyword>
<dbReference type="PANTHER" id="PTHR23382">
    <property type="entry name" value="MALATE DEHYDROGENASE"/>
    <property type="match status" value="1"/>
</dbReference>
<name>A0AAW1D1G6_9HEMI</name>
<reference evidence="2 3" key="1">
    <citation type="submission" date="2022-12" db="EMBL/GenBank/DDBJ databases">
        <title>Chromosome-level genome assembly of true bugs.</title>
        <authorList>
            <person name="Ma L."/>
            <person name="Li H."/>
        </authorList>
    </citation>
    <scope>NUCLEOTIDE SEQUENCE [LARGE SCALE GENOMIC DNA]</scope>
    <source>
        <strain evidence="2">Lab_2022b</strain>
    </source>
</reference>
<dbReference type="GO" id="GO:0016615">
    <property type="term" value="F:malate dehydrogenase activity"/>
    <property type="evidence" value="ECO:0007669"/>
    <property type="project" value="InterPro"/>
</dbReference>
<keyword evidence="3" id="KW-1185">Reference proteome</keyword>
<dbReference type="Gene3D" id="3.40.50.720">
    <property type="entry name" value="NAD(P)-binding Rossmann-like Domain"/>
    <property type="match status" value="1"/>
</dbReference>